<dbReference type="Ensembl" id="ENSACOT00000010992.1">
    <property type="protein sequence ID" value="ENSACOP00000010622.1"/>
    <property type="gene ID" value="ENSACOG00000007379.1"/>
</dbReference>
<evidence type="ECO:0000313" key="8">
    <source>
        <dbReference type="Proteomes" id="UP000694522"/>
    </source>
</evidence>
<evidence type="ECO:0000256" key="5">
    <source>
        <dbReference type="SAM" id="MobiDB-lite"/>
    </source>
</evidence>
<dbReference type="InterPro" id="IPR016437">
    <property type="entry name" value="MCT-1/Tma20"/>
</dbReference>
<comment type="subcellular location">
    <subcellularLocation>
        <location evidence="1">Cytoplasm</location>
    </subcellularLocation>
</comment>
<dbReference type="CDD" id="cd11609">
    <property type="entry name" value="MCT1_N"/>
    <property type="match status" value="1"/>
</dbReference>
<dbReference type="Pfam" id="PF01472">
    <property type="entry name" value="PUA"/>
    <property type="match status" value="1"/>
</dbReference>
<dbReference type="FunFam" id="3.10.400.20:FF:000001">
    <property type="entry name" value="Malignant T-cell-amplified sequence 1"/>
    <property type="match status" value="1"/>
</dbReference>
<dbReference type="GO" id="GO:0002188">
    <property type="term" value="P:translation reinitiation"/>
    <property type="evidence" value="ECO:0007669"/>
    <property type="project" value="UniProtKB-ARBA"/>
</dbReference>
<dbReference type="GO" id="GO:0001731">
    <property type="term" value="P:formation of translation preinitiation complex"/>
    <property type="evidence" value="ECO:0007669"/>
    <property type="project" value="TreeGrafter"/>
</dbReference>
<dbReference type="InterPro" id="IPR015947">
    <property type="entry name" value="PUA-like_sf"/>
</dbReference>
<evidence type="ECO:0000256" key="1">
    <source>
        <dbReference type="ARBA" id="ARBA00004496"/>
    </source>
</evidence>
<evidence type="ECO:0000256" key="3">
    <source>
        <dbReference type="ARBA" id="ARBA00022490"/>
    </source>
</evidence>
<dbReference type="SMART" id="SM00359">
    <property type="entry name" value="PUA"/>
    <property type="match status" value="1"/>
</dbReference>
<organism evidence="7 8">
    <name type="scientific">Amazona collaria</name>
    <name type="common">yellow-billed parrot</name>
    <dbReference type="NCBI Taxonomy" id="241587"/>
    <lineage>
        <taxon>Eukaryota</taxon>
        <taxon>Metazoa</taxon>
        <taxon>Chordata</taxon>
        <taxon>Craniata</taxon>
        <taxon>Vertebrata</taxon>
        <taxon>Euteleostomi</taxon>
        <taxon>Archelosauria</taxon>
        <taxon>Archosauria</taxon>
        <taxon>Dinosauria</taxon>
        <taxon>Saurischia</taxon>
        <taxon>Theropoda</taxon>
        <taxon>Coelurosauria</taxon>
        <taxon>Aves</taxon>
        <taxon>Neognathae</taxon>
        <taxon>Neoaves</taxon>
        <taxon>Telluraves</taxon>
        <taxon>Australaves</taxon>
        <taxon>Psittaciformes</taxon>
        <taxon>Psittacidae</taxon>
        <taxon>Amazona</taxon>
    </lineage>
</organism>
<evidence type="ECO:0000256" key="4">
    <source>
        <dbReference type="ARBA" id="ARBA00022604"/>
    </source>
</evidence>
<dbReference type="Pfam" id="PF17832">
    <property type="entry name" value="Pre-PUA"/>
    <property type="match status" value="1"/>
</dbReference>
<accession>A0A8B9FIG4</accession>
<proteinExistence type="inferred from homology"/>
<reference evidence="7" key="2">
    <citation type="submission" date="2025-09" db="UniProtKB">
        <authorList>
            <consortium name="Ensembl"/>
        </authorList>
    </citation>
    <scope>IDENTIFICATION</scope>
</reference>
<feature type="domain" description="PUA" evidence="6">
    <location>
        <begin position="169"/>
        <end position="247"/>
    </location>
</feature>
<evidence type="ECO:0000313" key="7">
    <source>
        <dbReference type="Ensembl" id="ENSACOP00000010622.1"/>
    </source>
</evidence>
<comment type="similarity">
    <text evidence="2">Belongs to the MCTS1 family.</text>
</comment>
<dbReference type="GO" id="GO:0003723">
    <property type="term" value="F:RNA binding"/>
    <property type="evidence" value="ECO:0007669"/>
    <property type="project" value="InterPro"/>
</dbReference>
<dbReference type="Gene3D" id="3.10.400.20">
    <property type="match status" value="1"/>
</dbReference>
<dbReference type="GO" id="GO:0005737">
    <property type="term" value="C:cytoplasm"/>
    <property type="evidence" value="ECO:0007669"/>
    <property type="project" value="UniProtKB-SubCell"/>
</dbReference>
<dbReference type="CDD" id="cd21155">
    <property type="entry name" value="PUA_MCTS-1-like"/>
    <property type="match status" value="1"/>
</dbReference>
<dbReference type="PANTHER" id="PTHR22798:SF0">
    <property type="entry name" value="MALIGNANT T-CELL-AMPLIFIED SEQUENCE 1"/>
    <property type="match status" value="1"/>
</dbReference>
<dbReference type="InterPro" id="IPR004521">
    <property type="entry name" value="Uncharacterised_CHP00451"/>
</dbReference>
<keyword evidence="3" id="KW-0963">Cytoplasm</keyword>
<keyword evidence="4" id="KW-0341">Growth regulation</keyword>
<dbReference type="NCBIfam" id="TIGR00451">
    <property type="entry name" value="unchar_dom_2"/>
    <property type="match status" value="1"/>
</dbReference>
<reference evidence="7" key="1">
    <citation type="submission" date="2025-08" db="UniProtKB">
        <authorList>
            <consortium name="Ensembl"/>
        </authorList>
    </citation>
    <scope>IDENTIFICATION</scope>
</reference>
<dbReference type="PROSITE" id="PS50890">
    <property type="entry name" value="PUA"/>
    <property type="match status" value="1"/>
</dbReference>
<dbReference type="PANTHER" id="PTHR22798">
    <property type="entry name" value="MCT-1 PROTEIN"/>
    <property type="match status" value="1"/>
</dbReference>
<sequence>MGGAGVRSPPFPSVSAAGPGCRSAAGVCCCVLRLRRDSPGTWAENVPLPSDCRAVRERLLGLYSVENDSGLVLTNGGLWRFDEKENVSNCIQLKTSVIKGIKNQLIDQFPVIEPWLNQIMPKKDPVKIVRCHEHIEILTVNGELLFFRQREGIFYPTLRLLHKYPFILPHQQVDKGAIKFVLSGANIMCPGLTSPGAKLYPAAIDTVVAIMAEGKQHALCVGVMKMSAEDIEKVNKGIGIENIHYLNDGLWHMKTYK</sequence>
<protein>
    <recommendedName>
        <fullName evidence="6">PUA domain-containing protein</fullName>
    </recommendedName>
</protein>
<dbReference type="SUPFAM" id="SSF88697">
    <property type="entry name" value="PUA domain-like"/>
    <property type="match status" value="1"/>
</dbReference>
<dbReference type="InterPro" id="IPR041366">
    <property type="entry name" value="Pre-PUA"/>
</dbReference>
<dbReference type="InterPro" id="IPR002478">
    <property type="entry name" value="PUA"/>
</dbReference>
<evidence type="ECO:0000259" key="6">
    <source>
        <dbReference type="SMART" id="SM00359"/>
    </source>
</evidence>
<dbReference type="AlphaFoldDB" id="A0A8B9FIG4"/>
<keyword evidence="8" id="KW-1185">Reference proteome</keyword>
<dbReference type="Proteomes" id="UP000694522">
    <property type="component" value="Unplaced"/>
</dbReference>
<name>A0A8B9FIG4_9PSIT</name>
<evidence type="ECO:0000256" key="2">
    <source>
        <dbReference type="ARBA" id="ARBA00008955"/>
    </source>
</evidence>
<feature type="region of interest" description="Disordered" evidence="5">
    <location>
        <begin position="1"/>
        <end position="22"/>
    </location>
</feature>